<accession>A0A0N0GQ17</accession>
<evidence type="ECO:0000313" key="1">
    <source>
        <dbReference type="EMBL" id="KPC54225.1"/>
    </source>
</evidence>
<dbReference type="AlphaFoldDB" id="A0A0N0GQ17"/>
<proteinExistence type="predicted"/>
<evidence type="ECO:0008006" key="3">
    <source>
        <dbReference type="Google" id="ProtNLM"/>
    </source>
</evidence>
<gene>
    <name evidence="1" type="ORF">WG78_06235</name>
</gene>
<dbReference type="EMBL" id="LAQT01000003">
    <property type="protein sequence ID" value="KPC54225.1"/>
    <property type="molecule type" value="Genomic_DNA"/>
</dbReference>
<dbReference type="OrthoDB" id="5297883at2"/>
<reference evidence="1 2" key="1">
    <citation type="submission" date="2015-07" db="EMBL/GenBank/DDBJ databases">
        <title>Draft genome sequence of the Amantichitinum ursilacus IGB-41, a new chitin-degrading bacterium.</title>
        <authorList>
            <person name="Kirstahler P."/>
            <person name="Guenther M."/>
            <person name="Grumaz C."/>
            <person name="Rupp S."/>
            <person name="Zibek S."/>
            <person name="Sohn K."/>
        </authorList>
    </citation>
    <scope>NUCLEOTIDE SEQUENCE [LARGE SCALE GENOMIC DNA]</scope>
    <source>
        <strain evidence="1 2">IGB-41</strain>
    </source>
</reference>
<dbReference type="SUPFAM" id="SSF56059">
    <property type="entry name" value="Glutathione synthetase ATP-binding domain-like"/>
    <property type="match status" value="1"/>
</dbReference>
<organism evidence="1 2">
    <name type="scientific">Amantichitinum ursilacus</name>
    <dbReference type="NCBI Taxonomy" id="857265"/>
    <lineage>
        <taxon>Bacteria</taxon>
        <taxon>Pseudomonadati</taxon>
        <taxon>Pseudomonadota</taxon>
        <taxon>Betaproteobacteria</taxon>
        <taxon>Neisseriales</taxon>
        <taxon>Chitinibacteraceae</taxon>
        <taxon>Amantichitinum</taxon>
    </lineage>
</organism>
<dbReference type="RefSeq" id="WP_053936915.1">
    <property type="nucleotide sequence ID" value="NZ_LAQT01000003.1"/>
</dbReference>
<keyword evidence="2" id="KW-1185">Reference proteome</keyword>
<dbReference type="Proteomes" id="UP000037939">
    <property type="component" value="Unassembled WGS sequence"/>
</dbReference>
<evidence type="ECO:0000313" key="2">
    <source>
        <dbReference type="Proteomes" id="UP000037939"/>
    </source>
</evidence>
<name>A0A0N0GQ17_9NEIS</name>
<dbReference type="PATRIC" id="fig|857265.3.peg.1276"/>
<protein>
    <recommendedName>
        <fullName evidence="3">ATP-grasp domain-containing protein</fullName>
    </recommendedName>
</protein>
<dbReference type="STRING" id="857265.WG78_06235"/>
<comment type="caution">
    <text evidence="1">The sequence shown here is derived from an EMBL/GenBank/DDBJ whole genome shotgun (WGS) entry which is preliminary data.</text>
</comment>
<sequence>MSQLEPITPFTGEEGFVALAPFLRASIAGEDMNALADVALQAVHRAPEQAERWINLSTAMMAAGREELGLSIQAEGLAAQTLFRRPAALQPARVTVLIFAAPGPLSVNTPLDCLLEFTDVELLFCYLRPDAPMPASVPDHDVVFVAIGESAETRDTLARLSIELAGWPRPVINPPQNIPNIARDTASALLQDLPGLVMPPCWQLARTDVQLYASGVHSVCPDLHYPLIVRPLDSHGGHGLARIADDAGLAAYLAQAPQAEFYIAPFMDYRSADGQFRKYRVLLLRGEPFACHMAISSDWMIHYVNAGMYEEAAKRAEEAQWMRNFAAFAQRHAGVWHELFQRSGLDYLAIDCAEMPSGELLIFEIDHAMVIHAMDSDTLFPHKQDCIALARDAVRHYLLQLSGKGD</sequence>